<organism evidence="1">
    <name type="scientific">bioreactor metagenome</name>
    <dbReference type="NCBI Taxonomy" id="1076179"/>
    <lineage>
        <taxon>unclassified sequences</taxon>
        <taxon>metagenomes</taxon>
        <taxon>ecological metagenomes</taxon>
    </lineage>
</organism>
<protein>
    <submittedName>
        <fullName evidence="1">Uncharacterized protein</fullName>
    </submittedName>
</protein>
<proteinExistence type="predicted"/>
<name>A0A644YC29_9ZZZZ</name>
<sequence>MNNTMTAAERQRITEELIGISQRQSRLAGELSVPQEGNEEQDGENAAVRAQLEALSAKAVGLLSCYLEGLPVRKLSRCPFTGELLSMRIDDFGLDGFFWNNTGPKRPVQELLETYFAIDGALKLEGAPEKSSLLCSPGPDVPYVLPRLLQYDEIKAVISCIHIGPHTAYPIVYYADPTPEGVYRVNDWGTERYWEPGTPDPELFTPGLYIDVPAEPGEMDFGLEPWIKAGKLLWIAPGDESLTLHGHASGCPYLDLPGSHNPKYIQDGQVWEYDPEEEMPVAEDMDEEDLRKLLKEIEKGEV</sequence>
<accession>A0A644YC29</accession>
<dbReference type="EMBL" id="VSSQ01004565">
    <property type="protein sequence ID" value="MPM25727.1"/>
    <property type="molecule type" value="Genomic_DNA"/>
</dbReference>
<gene>
    <name evidence="1" type="ORF">SDC9_72227</name>
</gene>
<evidence type="ECO:0000313" key="1">
    <source>
        <dbReference type="EMBL" id="MPM25727.1"/>
    </source>
</evidence>
<dbReference type="AlphaFoldDB" id="A0A644YC29"/>
<reference evidence="1" key="1">
    <citation type="submission" date="2019-08" db="EMBL/GenBank/DDBJ databases">
        <authorList>
            <person name="Kucharzyk K."/>
            <person name="Murdoch R.W."/>
            <person name="Higgins S."/>
            <person name="Loffler F."/>
        </authorList>
    </citation>
    <scope>NUCLEOTIDE SEQUENCE</scope>
</reference>
<comment type="caution">
    <text evidence="1">The sequence shown here is derived from an EMBL/GenBank/DDBJ whole genome shotgun (WGS) entry which is preliminary data.</text>
</comment>